<dbReference type="Proteomes" id="UP000503251">
    <property type="component" value="Chromosome"/>
</dbReference>
<keyword evidence="1" id="KW-0812">Transmembrane</keyword>
<accession>A0ABX6NDQ1</accession>
<evidence type="ECO:0000313" key="3">
    <source>
        <dbReference type="EMBL" id="QJT07932.1"/>
    </source>
</evidence>
<feature type="transmembrane region" description="Helical" evidence="1">
    <location>
        <begin position="12"/>
        <end position="35"/>
    </location>
</feature>
<feature type="transmembrane region" description="Helical" evidence="1">
    <location>
        <begin position="56"/>
        <end position="79"/>
    </location>
</feature>
<gene>
    <name evidence="3" type="ORF">E8L03_02875</name>
</gene>
<feature type="domain" description="Ice-binding protein C-terminal" evidence="2">
    <location>
        <begin position="230"/>
        <end position="254"/>
    </location>
</feature>
<keyword evidence="1" id="KW-1133">Transmembrane helix</keyword>
<keyword evidence="1" id="KW-0472">Membrane</keyword>
<dbReference type="EMBL" id="CP039543">
    <property type="protein sequence ID" value="QJT07932.1"/>
    <property type="molecule type" value="Genomic_DNA"/>
</dbReference>
<protein>
    <submittedName>
        <fullName evidence="3">PEP-CTERM sorting domain-containing protein</fullName>
    </submittedName>
</protein>
<evidence type="ECO:0000313" key="4">
    <source>
        <dbReference type="Proteomes" id="UP000503251"/>
    </source>
</evidence>
<reference evidence="3 4" key="1">
    <citation type="submission" date="2019-04" db="EMBL/GenBank/DDBJ databases">
        <title>Isolation and culture of sulfate reducing bacteria from the cold seep of the South China Sea.</title>
        <authorList>
            <person name="Sun C."/>
            <person name="Liu R."/>
        </authorList>
    </citation>
    <scope>NUCLEOTIDE SEQUENCE [LARGE SCALE GENOMIC DNA]</scope>
    <source>
        <strain evidence="3 4">CS1</strain>
    </source>
</reference>
<evidence type="ECO:0000256" key="1">
    <source>
        <dbReference type="SAM" id="Phobius"/>
    </source>
</evidence>
<dbReference type="InterPro" id="IPR013424">
    <property type="entry name" value="Ice-binding_C"/>
</dbReference>
<dbReference type="Pfam" id="PF07589">
    <property type="entry name" value="PEP-CTERM"/>
    <property type="match status" value="1"/>
</dbReference>
<dbReference type="NCBIfam" id="TIGR02595">
    <property type="entry name" value="PEP_CTERM"/>
    <property type="match status" value="1"/>
</dbReference>
<proteinExistence type="predicted"/>
<organism evidence="3 4">
    <name type="scientific">Oceanidesulfovibrio marinus</name>
    <dbReference type="NCBI Taxonomy" id="370038"/>
    <lineage>
        <taxon>Bacteria</taxon>
        <taxon>Pseudomonadati</taxon>
        <taxon>Thermodesulfobacteriota</taxon>
        <taxon>Desulfovibrionia</taxon>
        <taxon>Desulfovibrionales</taxon>
        <taxon>Desulfovibrionaceae</taxon>
        <taxon>Oceanidesulfovibrio</taxon>
    </lineage>
</organism>
<name>A0ABX6NDQ1_9BACT</name>
<keyword evidence="4" id="KW-1185">Reference proteome</keyword>
<evidence type="ECO:0000259" key="2">
    <source>
        <dbReference type="Pfam" id="PF07589"/>
    </source>
</evidence>
<sequence length="257" mass="28131">MFSYWLGSSSFLFAYLANYAYLSEIFSLNLVQGLLGLRCPLKHLGGTPKEDIMRKTLSMVLATLVFVVVGASQAIAMSFQFDSSASYVSETTDPGLVMDWRNIPFSTEEFDLEVGDSYNFVFGSIATTEESINQDDLTALAVTAYFEFILPDELGGTLSGSVQGMSYFWGAVQGWSLEWNNPATLYFGPHDSGMVTIELADLSHFGLFDPDNGFPTYVDIDGIITYSTAPTPEPGTLLLLGAGLGALCFARRRRRDA</sequence>